<comment type="caution">
    <text evidence="1">The sequence shown here is derived from an EMBL/GenBank/DDBJ whole genome shotgun (WGS) entry which is preliminary data.</text>
</comment>
<gene>
    <name evidence="1" type="ORF">PEVE_00034236</name>
</gene>
<reference evidence="1 2" key="1">
    <citation type="submission" date="2022-05" db="EMBL/GenBank/DDBJ databases">
        <authorList>
            <consortium name="Genoscope - CEA"/>
            <person name="William W."/>
        </authorList>
    </citation>
    <scope>NUCLEOTIDE SEQUENCE [LARGE SCALE GENOMIC DNA]</scope>
</reference>
<evidence type="ECO:0000313" key="2">
    <source>
        <dbReference type="Proteomes" id="UP001159427"/>
    </source>
</evidence>
<sequence length="228" mass="26411">MATSLNTSITLKVNPMPPEWDKQEIEQTFGSQVEELGQAFTKPIDPFTSNPVDEKVIETLVSITEKGVALLWKYNKSENATIDYFNITDSLVISLKKFDCVQERAADIPDRSNRSTRKDLQKVNDFVEMKFDCPLIVINATPPEHSHSRKRREVQIEVTKEVNGVENEDDFHEFQLRHHHSRFRRDAAEQCGPLKCGSKYQTYGFWGVCLTEIFPHYLWQSILARFSR</sequence>
<dbReference type="EMBL" id="CALNXI010005155">
    <property type="protein sequence ID" value="CAH3197054.1"/>
    <property type="molecule type" value="Genomic_DNA"/>
</dbReference>
<feature type="non-terminal residue" evidence="1">
    <location>
        <position position="228"/>
    </location>
</feature>
<proteinExistence type="predicted"/>
<name>A0ABN8T189_9CNID</name>
<protein>
    <submittedName>
        <fullName evidence="1">Uncharacterized protein</fullName>
    </submittedName>
</protein>
<evidence type="ECO:0000313" key="1">
    <source>
        <dbReference type="EMBL" id="CAH3197054.1"/>
    </source>
</evidence>
<keyword evidence="2" id="KW-1185">Reference proteome</keyword>
<organism evidence="1 2">
    <name type="scientific">Porites evermanni</name>
    <dbReference type="NCBI Taxonomy" id="104178"/>
    <lineage>
        <taxon>Eukaryota</taxon>
        <taxon>Metazoa</taxon>
        <taxon>Cnidaria</taxon>
        <taxon>Anthozoa</taxon>
        <taxon>Hexacorallia</taxon>
        <taxon>Scleractinia</taxon>
        <taxon>Fungiina</taxon>
        <taxon>Poritidae</taxon>
        <taxon>Porites</taxon>
    </lineage>
</organism>
<dbReference type="Proteomes" id="UP001159427">
    <property type="component" value="Unassembled WGS sequence"/>
</dbReference>
<accession>A0ABN8T189</accession>